<proteinExistence type="inferred from homology"/>
<evidence type="ECO:0000256" key="9">
    <source>
        <dbReference type="ARBA" id="ARBA00093781"/>
    </source>
</evidence>
<comment type="caution">
    <text evidence="10">The sequence shown here is derived from an EMBL/GenBank/DDBJ whole genome shotgun (WGS) entry which is preliminary data.</text>
</comment>
<keyword evidence="4" id="KW-0843">Virulence</keyword>
<dbReference type="RefSeq" id="WP_101810120.1">
    <property type="nucleotide sequence ID" value="NZ_PKJO01000004.1"/>
</dbReference>
<comment type="subcellular location">
    <subcellularLocation>
        <location evidence="1">Cell outer membrane</location>
        <topology evidence="1">Lipid-anchor</topology>
    </subcellularLocation>
</comment>
<dbReference type="Proteomes" id="UP000234767">
    <property type="component" value="Unassembled WGS sequence"/>
</dbReference>
<evidence type="ECO:0000256" key="5">
    <source>
        <dbReference type="ARBA" id="ARBA00023136"/>
    </source>
</evidence>
<evidence type="ECO:0000256" key="2">
    <source>
        <dbReference type="ARBA" id="ARBA00022729"/>
    </source>
</evidence>
<gene>
    <name evidence="10" type="ORF">CYK00_04730</name>
</gene>
<evidence type="ECO:0000313" key="10">
    <source>
        <dbReference type="EMBL" id="PLA40536.1"/>
    </source>
</evidence>
<evidence type="ECO:0000256" key="3">
    <source>
        <dbReference type="ARBA" id="ARBA00022889"/>
    </source>
</evidence>
<dbReference type="InterPro" id="IPR058802">
    <property type="entry name" value="MafA-like"/>
</dbReference>
<dbReference type="AlphaFoldDB" id="A0A2I1XD31"/>
<keyword evidence="3" id="KW-0130">Cell adhesion</keyword>
<evidence type="ECO:0000256" key="4">
    <source>
        <dbReference type="ARBA" id="ARBA00023026"/>
    </source>
</evidence>
<evidence type="ECO:0000256" key="6">
    <source>
        <dbReference type="ARBA" id="ARBA00023139"/>
    </source>
</evidence>
<sequence length="316" mass="34379">MKILLSALTLSTLLLTGCGTLTGIPSHGGGKRFAVEQELVAASSRAAVKEMDLSALKGRKVALYVSTMGDQGSGNITGGRYSIDALIRGGYQNNPDSATQYSYPTYDTTATTKADALSSVTTSTSLLNAPAAALTRNNGRKGERSAGLSVNGMGDYRNETLITNPRDVSFLTNLVQTIFYLRGIEVVPPEYADTDVFVTVDVFGTIRSRTELHIYNAETLKAQTKLEYFAVDRNSRKLLIKPTSAAYESQYKEKYALWTGPYKVSKTVKASDGLMVDFSDITPYGDTTAQNRPDFKQGNAQNLDVSDEVIRRREGE</sequence>
<comment type="similarity">
    <text evidence="9">Belongs to the MafA family.</text>
</comment>
<organism evidence="10 11">
    <name type="scientific">Neisseria sicca</name>
    <dbReference type="NCBI Taxonomy" id="490"/>
    <lineage>
        <taxon>Bacteria</taxon>
        <taxon>Pseudomonadati</taxon>
        <taxon>Pseudomonadota</taxon>
        <taxon>Betaproteobacteria</taxon>
        <taxon>Neisseriales</taxon>
        <taxon>Neisseriaceae</taxon>
        <taxon>Neisseria</taxon>
    </lineage>
</organism>
<evidence type="ECO:0000256" key="7">
    <source>
        <dbReference type="ARBA" id="ARBA00023237"/>
    </source>
</evidence>
<reference evidence="10 11" key="1">
    <citation type="submission" date="2017-12" db="EMBL/GenBank/DDBJ databases">
        <title>Phylogenetic diversity of female urinary microbiome.</title>
        <authorList>
            <person name="Thomas-White K."/>
            <person name="Wolfe A.J."/>
        </authorList>
    </citation>
    <scope>NUCLEOTIDE SEQUENCE [LARGE SCALE GENOMIC DNA]</scope>
    <source>
        <strain evidence="10 11">UMB0321</strain>
    </source>
</reference>
<dbReference type="Pfam" id="PF26521">
    <property type="entry name" value="MAFA_adhesin"/>
    <property type="match status" value="1"/>
</dbReference>
<keyword evidence="7" id="KW-0998">Cell outer membrane</keyword>
<protein>
    <submittedName>
        <fullName evidence="10">Adhesin</fullName>
    </submittedName>
</protein>
<keyword evidence="6" id="KW-0564">Palmitate</keyword>
<keyword evidence="8" id="KW-0449">Lipoprotein</keyword>
<evidence type="ECO:0000313" key="11">
    <source>
        <dbReference type="Proteomes" id="UP000234767"/>
    </source>
</evidence>
<keyword evidence="2" id="KW-0732">Signal</keyword>
<accession>A0A2I1XD31</accession>
<dbReference type="EMBL" id="PKJO01000004">
    <property type="protein sequence ID" value="PLA40536.1"/>
    <property type="molecule type" value="Genomic_DNA"/>
</dbReference>
<keyword evidence="5" id="KW-0472">Membrane</keyword>
<evidence type="ECO:0000256" key="8">
    <source>
        <dbReference type="ARBA" id="ARBA00023288"/>
    </source>
</evidence>
<evidence type="ECO:0000256" key="1">
    <source>
        <dbReference type="ARBA" id="ARBA00004459"/>
    </source>
</evidence>
<name>A0A2I1XD31_NEISI</name>
<dbReference type="PROSITE" id="PS51257">
    <property type="entry name" value="PROKAR_LIPOPROTEIN"/>
    <property type="match status" value="1"/>
</dbReference>